<accession>A0A1H3DRG1</accession>
<dbReference type="RefSeq" id="WP_093038601.1">
    <property type="nucleotide sequence ID" value="NZ_FNNZ01000057.1"/>
</dbReference>
<dbReference type="NCBIfam" id="NF038353">
    <property type="entry name" value="FxLYD_dom"/>
    <property type="match status" value="1"/>
</dbReference>
<organism evidence="1 2">
    <name type="scientific">Thiocapsa roseopersicina</name>
    <dbReference type="NCBI Taxonomy" id="1058"/>
    <lineage>
        <taxon>Bacteria</taxon>
        <taxon>Pseudomonadati</taxon>
        <taxon>Pseudomonadota</taxon>
        <taxon>Gammaproteobacteria</taxon>
        <taxon>Chromatiales</taxon>
        <taxon>Chromatiaceae</taxon>
        <taxon>Thiocapsa</taxon>
    </lineage>
</organism>
<proteinExistence type="predicted"/>
<dbReference type="AlphaFoldDB" id="A0A1H3DRG1"/>
<sequence length="160" mass="17951">MKAAVALLSIVVLILIALLLDCMGHSTDFERSLPTVPDQPRADYHKPHADFSGMTFTVTDAQWIDYFGDVPRVTFQVANPTGEAIDYVDISVPFFDENGVEIGRDRKILHPLQSKDAIEIRAHCYGCEPRQTRGWSYAVDVKLQMGGAQTRLFRGEIPDR</sequence>
<reference evidence="2" key="1">
    <citation type="submission" date="2016-10" db="EMBL/GenBank/DDBJ databases">
        <authorList>
            <person name="Varghese N."/>
            <person name="Submissions S."/>
        </authorList>
    </citation>
    <scope>NUCLEOTIDE SEQUENCE [LARGE SCALE GENOMIC DNA]</scope>
    <source>
        <strain evidence="2">DSM 217</strain>
    </source>
</reference>
<gene>
    <name evidence="1" type="ORF">SAMN05421783_1571</name>
</gene>
<evidence type="ECO:0000313" key="2">
    <source>
        <dbReference type="Proteomes" id="UP000198816"/>
    </source>
</evidence>
<dbReference type="Proteomes" id="UP000198816">
    <property type="component" value="Unassembled WGS sequence"/>
</dbReference>
<name>A0A1H3DRG1_THIRO</name>
<keyword evidence="2" id="KW-1185">Reference proteome</keyword>
<protein>
    <submittedName>
        <fullName evidence="1">Uncharacterized protein</fullName>
    </submittedName>
</protein>
<dbReference type="InterPro" id="IPR047676">
    <property type="entry name" value="FxLYD_dom"/>
</dbReference>
<evidence type="ECO:0000313" key="1">
    <source>
        <dbReference type="EMBL" id="SDX69122.1"/>
    </source>
</evidence>
<dbReference type="EMBL" id="FNNZ01000057">
    <property type="protein sequence ID" value="SDX69122.1"/>
    <property type="molecule type" value="Genomic_DNA"/>
</dbReference>